<evidence type="ECO:0000313" key="1">
    <source>
        <dbReference type="EMBL" id="KAF5203178.1"/>
    </source>
</evidence>
<dbReference type="AlphaFoldDB" id="A0A7J6X312"/>
<accession>A0A7J6X312</accession>
<dbReference type="Proteomes" id="UP000554482">
    <property type="component" value="Unassembled WGS sequence"/>
</dbReference>
<gene>
    <name evidence="1" type="ORF">FRX31_007235</name>
</gene>
<reference evidence="1 2" key="1">
    <citation type="submission" date="2020-06" db="EMBL/GenBank/DDBJ databases">
        <title>Transcriptomic and genomic resources for Thalictrum thalictroides and T. hernandezii: Facilitating candidate gene discovery in an emerging model plant lineage.</title>
        <authorList>
            <person name="Arias T."/>
            <person name="Riano-Pachon D.M."/>
            <person name="Di Stilio V.S."/>
        </authorList>
    </citation>
    <scope>NUCLEOTIDE SEQUENCE [LARGE SCALE GENOMIC DNA]</scope>
    <source>
        <strain evidence="2">cv. WT478/WT964</strain>
        <tissue evidence="1">Leaves</tissue>
    </source>
</reference>
<feature type="non-terminal residue" evidence="1">
    <location>
        <position position="1"/>
    </location>
</feature>
<evidence type="ECO:0000313" key="2">
    <source>
        <dbReference type="Proteomes" id="UP000554482"/>
    </source>
</evidence>
<dbReference type="EMBL" id="JABWDY010007157">
    <property type="protein sequence ID" value="KAF5203178.1"/>
    <property type="molecule type" value="Genomic_DNA"/>
</dbReference>
<comment type="caution">
    <text evidence="1">The sequence shown here is derived from an EMBL/GenBank/DDBJ whole genome shotgun (WGS) entry which is preliminary data.</text>
</comment>
<keyword evidence="2" id="KW-1185">Reference proteome</keyword>
<protein>
    <submittedName>
        <fullName evidence="1">Uncharacterized protein</fullName>
    </submittedName>
</protein>
<sequence>FNHPPFTSSTEISRLYPNAQFPKNSQGYGYASVGSKLYCFGGVCYVEHEKGVITGVYGKKDVWVVHSKTPHLGSSKHSSAMLVARMTPTTITACKLKPKSDGKLNIHTIVISVQSYIFDDYIIYESVGSFSLSKPPSESSSSFLYDARIAQASEIY</sequence>
<organism evidence="1 2">
    <name type="scientific">Thalictrum thalictroides</name>
    <name type="common">Rue-anemone</name>
    <name type="synonym">Anemone thalictroides</name>
    <dbReference type="NCBI Taxonomy" id="46969"/>
    <lineage>
        <taxon>Eukaryota</taxon>
        <taxon>Viridiplantae</taxon>
        <taxon>Streptophyta</taxon>
        <taxon>Embryophyta</taxon>
        <taxon>Tracheophyta</taxon>
        <taxon>Spermatophyta</taxon>
        <taxon>Magnoliopsida</taxon>
        <taxon>Ranunculales</taxon>
        <taxon>Ranunculaceae</taxon>
        <taxon>Thalictroideae</taxon>
        <taxon>Thalictrum</taxon>
    </lineage>
</organism>
<name>A0A7J6X312_THATH</name>
<proteinExistence type="predicted"/>